<evidence type="ECO:0000313" key="3">
    <source>
        <dbReference type="Proteomes" id="UP000549394"/>
    </source>
</evidence>
<name>A0A7I8W914_9ANNE</name>
<feature type="transmembrane region" description="Helical" evidence="1">
    <location>
        <begin position="149"/>
        <end position="168"/>
    </location>
</feature>
<reference evidence="2 3" key="1">
    <citation type="submission" date="2020-08" db="EMBL/GenBank/DDBJ databases">
        <authorList>
            <person name="Hejnol A."/>
        </authorList>
    </citation>
    <scope>NUCLEOTIDE SEQUENCE [LARGE SCALE GENOMIC DNA]</scope>
</reference>
<dbReference type="Proteomes" id="UP000549394">
    <property type="component" value="Unassembled WGS sequence"/>
</dbReference>
<feature type="transmembrane region" description="Helical" evidence="1">
    <location>
        <begin position="57"/>
        <end position="80"/>
    </location>
</feature>
<dbReference type="Gene3D" id="1.20.1250.20">
    <property type="entry name" value="MFS general substrate transporter like domains"/>
    <property type="match status" value="2"/>
</dbReference>
<dbReference type="Pfam" id="PF07690">
    <property type="entry name" value="MFS_1"/>
    <property type="match status" value="1"/>
</dbReference>
<keyword evidence="1" id="KW-0472">Membrane</keyword>
<dbReference type="EMBL" id="CAJFCJ010000022">
    <property type="protein sequence ID" value="CAD5124616.1"/>
    <property type="molecule type" value="Genomic_DNA"/>
</dbReference>
<comment type="caution">
    <text evidence="2">The sequence shown here is derived from an EMBL/GenBank/DDBJ whole genome shotgun (WGS) entry which is preliminary data.</text>
</comment>
<feature type="transmembrane region" description="Helical" evidence="1">
    <location>
        <begin position="463"/>
        <end position="484"/>
    </location>
</feature>
<keyword evidence="1" id="KW-1133">Transmembrane helix</keyword>
<feature type="transmembrane region" description="Helical" evidence="1">
    <location>
        <begin position="17"/>
        <end position="37"/>
    </location>
</feature>
<dbReference type="InterPro" id="IPR011701">
    <property type="entry name" value="MFS"/>
</dbReference>
<organism evidence="2 3">
    <name type="scientific">Dimorphilus gyrociliatus</name>
    <dbReference type="NCBI Taxonomy" id="2664684"/>
    <lineage>
        <taxon>Eukaryota</taxon>
        <taxon>Metazoa</taxon>
        <taxon>Spiralia</taxon>
        <taxon>Lophotrochozoa</taxon>
        <taxon>Annelida</taxon>
        <taxon>Polychaeta</taxon>
        <taxon>Polychaeta incertae sedis</taxon>
        <taxon>Dinophilidae</taxon>
        <taxon>Dimorphilus</taxon>
    </lineage>
</organism>
<accession>A0A7I8W914</accession>
<proteinExistence type="predicted"/>
<dbReference type="AlphaFoldDB" id="A0A7I8W914"/>
<feature type="transmembrane region" description="Helical" evidence="1">
    <location>
        <begin position="174"/>
        <end position="197"/>
    </location>
</feature>
<feature type="transmembrane region" description="Helical" evidence="1">
    <location>
        <begin position="87"/>
        <end position="105"/>
    </location>
</feature>
<dbReference type="PANTHER" id="PTHR11360:SF306">
    <property type="entry name" value="RE01051P"/>
    <property type="match status" value="1"/>
</dbReference>
<dbReference type="SUPFAM" id="SSF103473">
    <property type="entry name" value="MFS general substrate transporter"/>
    <property type="match status" value="1"/>
</dbReference>
<dbReference type="OrthoDB" id="6286464at2759"/>
<feature type="transmembrane region" description="Helical" evidence="1">
    <location>
        <begin position="303"/>
        <end position="325"/>
    </location>
</feature>
<feature type="transmembrane region" description="Helical" evidence="1">
    <location>
        <begin position="371"/>
        <end position="387"/>
    </location>
</feature>
<feature type="transmembrane region" description="Helical" evidence="1">
    <location>
        <begin position="432"/>
        <end position="451"/>
    </location>
</feature>
<feature type="transmembrane region" description="Helical" evidence="1">
    <location>
        <begin position="111"/>
        <end position="137"/>
    </location>
</feature>
<dbReference type="PANTHER" id="PTHR11360">
    <property type="entry name" value="MONOCARBOXYLATE TRANSPORTER"/>
    <property type="match status" value="1"/>
</dbReference>
<feature type="transmembrane region" description="Helical" evidence="1">
    <location>
        <begin position="393"/>
        <end position="411"/>
    </location>
</feature>
<dbReference type="InterPro" id="IPR036259">
    <property type="entry name" value="MFS_trans_sf"/>
</dbReference>
<evidence type="ECO:0000256" key="1">
    <source>
        <dbReference type="SAM" id="Phobius"/>
    </source>
</evidence>
<dbReference type="InterPro" id="IPR050327">
    <property type="entry name" value="Proton-linked_MCT"/>
</dbReference>
<protein>
    <submittedName>
        <fullName evidence="2">DgyrCDS12885</fullName>
    </submittedName>
</protein>
<feature type="transmembrane region" description="Helical" evidence="1">
    <location>
        <begin position="337"/>
        <end position="359"/>
    </location>
</feature>
<keyword evidence="1" id="KW-0812">Transmembrane</keyword>
<sequence length="501" mass="55529">MDEKFTKRENNDNRDKGWAWMVVLGAGIVWFVMGGNVKSFTILYEKFKERYEVQDTQSSWIVTLNGCFKMMTGPIAAYLCKRFNCRTVVMSGALISCIGHILTAYPPIASIYFLYASYGCIAGFGSSLIITPTLIIIPHYFCRYQGRAMAIALAGGSLGSLAMAPLLTFSFEKLAYSGMILISAGLVLQCCISAALYRPVRLTKAHELANSHTLVMSTIDNGELDSEERMKRFTNGKASLIRSRTVNDVNESVMQIREENHNNGDAVTSPSDELLVKKSKSFNVKAKILSIIDLTLLRDPTTVAFCFLMLVTFSTFNVVTTYLGGLCLERKLTNYDLWLILSISSVFEVFGRISLGLIFDYKKVRPVRIQLLGIVGLVFGLVVTNVPNSIGPGGIYSIFMASAMFGSAFYSQHASILSDLVKSRQVEDAFGLVRFFQGIGICIGPTVGGYLHDRSGNYDKTFYFAGISMSITSFIFIIVSLVCLRHTIGINLKNAWRMEKI</sequence>
<dbReference type="GO" id="GO:0008028">
    <property type="term" value="F:monocarboxylic acid transmembrane transporter activity"/>
    <property type="evidence" value="ECO:0007669"/>
    <property type="project" value="TreeGrafter"/>
</dbReference>
<evidence type="ECO:0000313" key="2">
    <source>
        <dbReference type="EMBL" id="CAD5124616.1"/>
    </source>
</evidence>
<keyword evidence="3" id="KW-1185">Reference proteome</keyword>
<gene>
    <name evidence="2" type="ORF">DGYR_LOCUS12131</name>
</gene>